<dbReference type="EMBL" id="JOMQ01000016">
    <property type="protein sequence ID" value="OUJ03177.1"/>
    <property type="molecule type" value="Genomic_DNA"/>
</dbReference>
<comment type="caution">
    <text evidence="1">The sequence shown here is derived from an EMBL/GenBank/DDBJ whole genome shotgun (WGS) entry which is preliminary data.</text>
</comment>
<dbReference type="GO" id="GO:0003677">
    <property type="term" value="F:DNA binding"/>
    <property type="evidence" value="ECO:0007669"/>
    <property type="project" value="InterPro"/>
</dbReference>
<dbReference type="CDD" id="cd00093">
    <property type="entry name" value="HTH_XRE"/>
    <property type="match status" value="1"/>
</dbReference>
<evidence type="ECO:0008006" key="3">
    <source>
        <dbReference type="Google" id="ProtNLM"/>
    </source>
</evidence>
<dbReference type="SUPFAM" id="SSF47413">
    <property type="entry name" value="lambda repressor-like DNA-binding domains"/>
    <property type="match status" value="1"/>
</dbReference>
<name>A0A1Z5YVX8_9PROT</name>
<proteinExistence type="predicted"/>
<organism evidence="1 2">
    <name type="scientific">Acetobacter cibinongensis</name>
    <dbReference type="NCBI Taxonomy" id="146475"/>
    <lineage>
        <taxon>Bacteria</taxon>
        <taxon>Pseudomonadati</taxon>
        <taxon>Pseudomonadota</taxon>
        <taxon>Alphaproteobacteria</taxon>
        <taxon>Acetobacterales</taxon>
        <taxon>Acetobacteraceae</taxon>
        <taxon>Acetobacter</taxon>
    </lineage>
</organism>
<dbReference type="Proteomes" id="UP000196086">
    <property type="component" value="Unassembled WGS sequence"/>
</dbReference>
<reference evidence="1 2" key="1">
    <citation type="submission" date="2014-06" db="EMBL/GenBank/DDBJ databases">
        <authorList>
            <person name="Ju J."/>
            <person name="Zhang J."/>
        </authorList>
    </citation>
    <scope>NUCLEOTIDE SEQUENCE [LARGE SCALE GENOMIC DNA]</scope>
    <source>
        <strain evidence="1 2">DsW_47</strain>
    </source>
</reference>
<accession>A0A1Z5YVX8</accession>
<dbReference type="InterPro" id="IPR010982">
    <property type="entry name" value="Lambda_DNA-bd_dom_sf"/>
</dbReference>
<sequence>MHTLLTPQQIEQAAKENGLSMQQVCVSAGVAFSTFTRWRQKKTEPRIGIYRRLVNAAFKQSDGEGMAA</sequence>
<evidence type="ECO:0000313" key="2">
    <source>
        <dbReference type="Proteomes" id="UP000196086"/>
    </source>
</evidence>
<dbReference type="InterPro" id="IPR001387">
    <property type="entry name" value="Cro/C1-type_HTH"/>
</dbReference>
<protein>
    <recommendedName>
        <fullName evidence="3">HTH cro/C1-type domain-containing protein</fullName>
    </recommendedName>
</protein>
<dbReference type="Gene3D" id="1.10.260.40">
    <property type="entry name" value="lambda repressor-like DNA-binding domains"/>
    <property type="match status" value="1"/>
</dbReference>
<evidence type="ECO:0000313" key="1">
    <source>
        <dbReference type="EMBL" id="OUJ03177.1"/>
    </source>
</evidence>
<gene>
    <name evidence="1" type="ORF">HK14_03160</name>
</gene>
<dbReference type="AlphaFoldDB" id="A0A1Z5YVX8"/>